<feature type="signal peptide" evidence="1">
    <location>
        <begin position="1"/>
        <end position="25"/>
    </location>
</feature>
<evidence type="ECO:0000259" key="2">
    <source>
        <dbReference type="Pfam" id="PF07833"/>
    </source>
</evidence>
<dbReference type="RefSeq" id="WP_023055324.1">
    <property type="nucleotide sequence ID" value="NZ_JAUSTN010000003.1"/>
</dbReference>
<feature type="domain" description="Copper amine oxidase-like N-terminal" evidence="2">
    <location>
        <begin position="33"/>
        <end position="138"/>
    </location>
</feature>
<dbReference type="Proteomes" id="UP001236559">
    <property type="component" value="Unassembled WGS sequence"/>
</dbReference>
<dbReference type="SUPFAM" id="SSF55383">
    <property type="entry name" value="Copper amine oxidase, domain N"/>
    <property type="match status" value="1"/>
</dbReference>
<accession>A0ABU0ATN4</accession>
<evidence type="ECO:0000313" key="4">
    <source>
        <dbReference type="Proteomes" id="UP001236559"/>
    </source>
</evidence>
<comment type="caution">
    <text evidence="3">The sequence shown here is derived from an EMBL/GenBank/DDBJ whole genome shotgun (WGS) entry which is preliminary data.</text>
</comment>
<organism evidence="3 4">
    <name type="scientific">Peptoniphilus koenoeneniae</name>
    <dbReference type="NCBI Taxonomy" id="507751"/>
    <lineage>
        <taxon>Bacteria</taxon>
        <taxon>Bacillati</taxon>
        <taxon>Bacillota</taxon>
        <taxon>Tissierellia</taxon>
        <taxon>Tissierellales</taxon>
        <taxon>Peptoniphilaceae</taxon>
        <taxon>Peptoniphilus</taxon>
    </lineage>
</organism>
<gene>
    <name evidence="3" type="ORF">J2S72_000646</name>
</gene>
<dbReference type="InterPro" id="IPR036582">
    <property type="entry name" value="Mao_N_sf"/>
</dbReference>
<proteinExistence type="predicted"/>
<dbReference type="EMBL" id="JAUSTN010000003">
    <property type="protein sequence ID" value="MDQ0274629.1"/>
    <property type="molecule type" value="Genomic_DNA"/>
</dbReference>
<reference evidence="3 4" key="1">
    <citation type="submission" date="2023-07" db="EMBL/GenBank/DDBJ databases">
        <title>Genomic Encyclopedia of Type Strains, Phase IV (KMG-IV): sequencing the most valuable type-strain genomes for metagenomic binning, comparative biology and taxonomic classification.</title>
        <authorList>
            <person name="Goeker M."/>
        </authorList>
    </citation>
    <scope>NUCLEOTIDE SEQUENCE [LARGE SCALE GENOMIC DNA]</scope>
    <source>
        <strain evidence="3 4">DSM 22616</strain>
    </source>
</reference>
<dbReference type="Gene3D" id="3.30.457.10">
    <property type="entry name" value="Copper amine oxidase-like, N-terminal domain"/>
    <property type="match status" value="1"/>
</dbReference>
<keyword evidence="4" id="KW-1185">Reference proteome</keyword>
<keyword evidence="1" id="KW-0732">Signal</keyword>
<evidence type="ECO:0000256" key="1">
    <source>
        <dbReference type="SAM" id="SignalP"/>
    </source>
</evidence>
<evidence type="ECO:0000313" key="3">
    <source>
        <dbReference type="EMBL" id="MDQ0274629.1"/>
    </source>
</evidence>
<name>A0ABU0ATN4_9FIRM</name>
<dbReference type="InterPro" id="IPR012854">
    <property type="entry name" value="Cu_amine_oxidase-like_N"/>
</dbReference>
<protein>
    <recommendedName>
        <fullName evidence="2">Copper amine oxidase-like N-terminal domain-containing protein</fullName>
    </recommendedName>
</protein>
<sequence>MKKTIKKLSILLLALLIFVPSNLFAAKDISIYLDGYKIETDVKPFISSSRTFVPIRFISEKIGCKVDWNQEKQMVTISKDNNNIKLTIGKKDVLINDKENVKNDVAPLIKNSRTFVPLRFITEYFDLETKWNSKEYRIDLVSKDENKNLSENEKVYVSSVKDLENKLKTSYDDLKSYFFENADKYSNEELKKIYDGKIQEINGIIEKIKALAPPEKFKSSHDFLVKSLDYLKSVLASLKDGFLNSNSDSTKESLKNLTDFSIKINEHLKALQANIDGLEYIPDKAIELYNKVKENNPINDKTLNNLWNQIGK</sequence>
<feature type="chain" id="PRO_5047257451" description="Copper amine oxidase-like N-terminal domain-containing protein" evidence="1">
    <location>
        <begin position="26"/>
        <end position="312"/>
    </location>
</feature>
<dbReference type="Pfam" id="PF07833">
    <property type="entry name" value="Cu_amine_oxidN1"/>
    <property type="match status" value="1"/>
</dbReference>